<proteinExistence type="predicted"/>
<evidence type="ECO:0000259" key="4">
    <source>
        <dbReference type="Pfam" id="PF21075"/>
    </source>
</evidence>
<evidence type="ECO:0000259" key="5">
    <source>
        <dbReference type="Pfam" id="PF21076"/>
    </source>
</evidence>
<dbReference type="SUPFAM" id="SSF53223">
    <property type="entry name" value="Aminoacid dehydrogenase-like, N-terminal domain"/>
    <property type="match status" value="1"/>
</dbReference>
<dbReference type="InterPro" id="IPR049062">
    <property type="entry name" value="NAD_Glu_DH_ACT2"/>
</dbReference>
<dbReference type="Pfam" id="PF21076">
    <property type="entry name" value="GDH_ACT2"/>
    <property type="match status" value="1"/>
</dbReference>
<dbReference type="EMBL" id="JACIIV010000004">
    <property type="protein sequence ID" value="MBB6226567.1"/>
    <property type="molecule type" value="Genomic_DNA"/>
</dbReference>
<sequence>MPASRHPRPASPDTSLAAILFDDALPGELEGLDPPARHSIANQVADALGQRRAGEPVVVLEPLAAEAGVPAHRRRMALIIVSDDRPFLVDSVAAAIAAAGLESLRLLHPVVDVRRSEDGSLIDITGLAAGALAPGSVRESVIYFELARANARHRAELVTTLQGVLADIAAAVSDWQAMLGRLRQTARALTENPPPVAPHRVHEAVAFLEWLAADNYTLLGVEHWSLAGDVTDPGFTPAREADSSLGLLRDAGFPLWGEGEAPGWPALIASPEPVLITKAGAISTVHRRTHADLISVKGYDAEGRVVSETRFLGLFTSAALGASPRHVPLLRRKVAEIVETLGFAPGSHSAKALLHVLENFPREELFEATSAQLKAMALGLLSLLDRPRPRLFARSDPFGRALSLLVYIPRESYTAGLRERITAMLAAETGGTPSRFEVELRSQGLARIHQVLTLPPGAGVHDVAAEARLDEALRRLVRGWDEGLEAALIEAAGATRAARLSLSHGLNFSPSYRAQHTPEEAAADIMALALLHDENDRGVRLVRTAGDQPQQLRLKVYRLGRIIPLSEAVPVLENFGLKVIEEFPFDLAGGRLGWIHDFLLEVQSPDMLVDWAALETRLVPALTEVLRGGAENDLFNLPVLECSLTLEEAGWLRAWFRYLRQTGVTYGIATIVEALRRAPAITRRIIALFRTRFALGVDDRAAAEATLHEALLADLADVTSIDDDRILRGFIAIISACLRTNAFVPGGPEALAMKFDSAKVPGLPPPVPYREIWVHSPRVEGIHLRGGPIARGGLRWSDRRDDFRTEVLGLVKAQMVKNAVIVPTGAKGGFYAKQLPSPTDREAWLAEGTAAYRIFIRALLSLTDNLDPAGNPLPPTHVVCHDAPDPYLVVAADKGTATFSDIANAIAEDHGFWLGDAFASGGGKGYDHKAMGITARGAWISVERHFRELGLDAAIDPVRTIGVGDMSGDVFGNGMLLSSAIHLVAAFDHRHIFLDPAPDAAAGFAERQRLFALPRSSWDDYDRGLLSAGGGIFPRSLKSITLSPQVQAMLGTGVQAMAPNELINALLKARVDLLWFGGIGTYVKASTESHADAGDRASDAVRVDARQLGARVIGEGANLGLTQAARIEFAQAGGRINTDFIDNSAGVDCSDHEVNIKIALGAEVAAARLAPADRDVLLASMTDAVAALVLADNRLQAQALSLAETQGVAAVTRFHRLLQTLEATAGLDRRVEGLPDDATIQRRAAAGQSFTRPEFAILMAYAKMRLTAALSAPEAWPLLDDPALEPDLLAAFPAPMPERFAGAIRSHRLRRELVATKLANELVNRGGLAVAFELAEARNATLVEVATAFVVTRDLFGFRGLWDALDAPGLPAASQLALHLEGQIVLGTHMGDVLRYAAGEAPAALVATLTPAVERLSAGLDSLLGAEPRRRAAATAARLEALGAPAELADTLVRLEAVDGAIGIGLTASRHGLDDAALARAYTRLGAMTGLDWAHGAALTLQPGDPWEQLLQSSLAQGFESIRLSHLAALPGADPDSALTDWLASHEAPVARLAASIARARGSGVPTPAMLAHLANEARQLLC</sequence>
<dbReference type="Pfam" id="PF21074">
    <property type="entry name" value="GDH_C"/>
    <property type="match status" value="1"/>
</dbReference>
<dbReference type="PANTHER" id="PTHR43403:SF1">
    <property type="entry name" value="NAD-SPECIFIC GLUTAMATE DEHYDROGENASE"/>
    <property type="match status" value="1"/>
</dbReference>
<dbReference type="InterPro" id="IPR049056">
    <property type="entry name" value="NAD_Glu_DH_HM3"/>
</dbReference>
<dbReference type="InterPro" id="IPR007780">
    <property type="entry name" value="NAD_Glu_DH_bac"/>
</dbReference>
<feature type="domain" description="NAD-glutamate dehydrogenase ACT2" evidence="5">
    <location>
        <begin position="390"/>
        <end position="481"/>
    </location>
</feature>
<keyword evidence="8" id="KW-1185">Reference proteome</keyword>
<accession>A0A841L1M4</accession>
<keyword evidence="1 7" id="KW-0560">Oxidoreductase</keyword>
<dbReference type="Pfam" id="PF05088">
    <property type="entry name" value="Bac_GDH_CD"/>
    <property type="match status" value="1"/>
</dbReference>
<dbReference type="EC" id="1.4.1.2" evidence="7"/>
<protein>
    <submittedName>
        <fullName evidence="7">Glutamate dehydrogenase</fullName>
        <ecNumber evidence="7">1.4.1.2</ecNumber>
    </submittedName>
</protein>
<dbReference type="InterPro" id="IPR048381">
    <property type="entry name" value="GDH_C"/>
</dbReference>
<dbReference type="Pfam" id="PF21079">
    <property type="entry name" value="GDH_HM2"/>
    <property type="match status" value="1"/>
</dbReference>
<dbReference type="Pfam" id="PF21078">
    <property type="entry name" value="GDH_HM3"/>
    <property type="match status" value="1"/>
</dbReference>
<gene>
    <name evidence="7" type="ORF">FHS79_000724</name>
</gene>
<dbReference type="GO" id="GO:0004069">
    <property type="term" value="F:L-aspartate:2-oxoglutarate aminotransferase activity"/>
    <property type="evidence" value="ECO:0007669"/>
    <property type="project" value="InterPro"/>
</dbReference>
<evidence type="ECO:0000313" key="7">
    <source>
        <dbReference type="EMBL" id="MBB6226567.1"/>
    </source>
</evidence>
<evidence type="ECO:0000256" key="1">
    <source>
        <dbReference type="ARBA" id="ARBA00023002"/>
    </source>
</evidence>
<dbReference type="Gene3D" id="3.40.50.720">
    <property type="entry name" value="NAD(P)-binding Rossmann-like Domain"/>
    <property type="match status" value="1"/>
</dbReference>
<feature type="domain" description="NAD-glutamate dehydrogenase catalytic" evidence="2">
    <location>
        <begin position="712"/>
        <end position="1202"/>
    </location>
</feature>
<comment type="caution">
    <text evidence="7">The sequence shown here is derived from an EMBL/GenBank/DDBJ whole genome shotgun (WGS) entry which is preliminary data.</text>
</comment>
<evidence type="ECO:0000259" key="6">
    <source>
        <dbReference type="Pfam" id="PF21077"/>
    </source>
</evidence>
<feature type="domain" description="NAD-glutamate dehydrogenase ACT3" evidence="6">
    <location>
        <begin position="539"/>
        <end position="605"/>
    </location>
</feature>
<dbReference type="Pfam" id="PF21077">
    <property type="entry name" value="GDH_ACT3"/>
    <property type="match status" value="1"/>
</dbReference>
<dbReference type="InterPro" id="IPR046346">
    <property type="entry name" value="Aminoacid_DH-like_N_sf"/>
</dbReference>
<dbReference type="GO" id="GO:0006538">
    <property type="term" value="P:L-glutamate catabolic process"/>
    <property type="evidence" value="ECO:0007669"/>
    <property type="project" value="InterPro"/>
</dbReference>
<evidence type="ECO:0000313" key="8">
    <source>
        <dbReference type="Proteomes" id="UP000538147"/>
    </source>
</evidence>
<dbReference type="GO" id="GO:0004352">
    <property type="term" value="F:glutamate dehydrogenase (NAD+) activity"/>
    <property type="evidence" value="ECO:0007669"/>
    <property type="project" value="UniProtKB-EC"/>
</dbReference>
<dbReference type="InterPro" id="IPR049058">
    <property type="entry name" value="NAD_Glu_DH_HM2"/>
</dbReference>
<dbReference type="InterPro" id="IPR049064">
    <property type="entry name" value="NAD_Glu_DH_ACT3"/>
</dbReference>
<dbReference type="Proteomes" id="UP000538147">
    <property type="component" value="Unassembled WGS sequence"/>
</dbReference>
<dbReference type="InterPro" id="IPR028971">
    <property type="entry name" value="NAD-GDH_cat"/>
</dbReference>
<evidence type="ECO:0000259" key="2">
    <source>
        <dbReference type="Pfam" id="PF05088"/>
    </source>
</evidence>
<name>A0A841L1M4_9SPHN</name>
<dbReference type="PANTHER" id="PTHR43403">
    <property type="entry name" value="NAD-SPECIFIC GLUTAMATE DEHYDROGENASE"/>
    <property type="match status" value="1"/>
</dbReference>
<dbReference type="InterPro" id="IPR036291">
    <property type="entry name" value="NAD(P)-bd_dom_sf"/>
</dbReference>
<feature type="domain" description="NAD-glutamate dehydrogenase N-terminal ACT1" evidence="4">
    <location>
        <begin position="19"/>
        <end position="156"/>
    </location>
</feature>
<dbReference type="Pfam" id="PF21073">
    <property type="entry name" value="GDH_HM1"/>
    <property type="match status" value="1"/>
</dbReference>
<evidence type="ECO:0000259" key="3">
    <source>
        <dbReference type="Pfam" id="PF21074"/>
    </source>
</evidence>
<organism evidence="7 8">
    <name type="scientific">Polymorphobacter multimanifer</name>
    <dbReference type="NCBI Taxonomy" id="1070431"/>
    <lineage>
        <taxon>Bacteria</taxon>
        <taxon>Pseudomonadati</taxon>
        <taxon>Pseudomonadota</taxon>
        <taxon>Alphaproteobacteria</taxon>
        <taxon>Sphingomonadales</taxon>
        <taxon>Sphingosinicellaceae</taxon>
        <taxon>Polymorphobacter</taxon>
    </lineage>
</organism>
<reference evidence="7 8" key="1">
    <citation type="submission" date="2020-08" db="EMBL/GenBank/DDBJ databases">
        <title>Genomic Encyclopedia of Type Strains, Phase IV (KMG-IV): sequencing the most valuable type-strain genomes for metagenomic binning, comparative biology and taxonomic classification.</title>
        <authorList>
            <person name="Goeker M."/>
        </authorList>
    </citation>
    <scope>NUCLEOTIDE SEQUENCE [LARGE SCALE GENOMIC DNA]</scope>
    <source>
        <strain evidence="7 8">DSM 102189</strain>
    </source>
</reference>
<dbReference type="InterPro" id="IPR049059">
    <property type="entry name" value="NAD_Glu_DH_HM1"/>
</dbReference>
<dbReference type="PIRSF" id="PIRSF036761">
    <property type="entry name" value="GDH_Mll4104"/>
    <property type="match status" value="1"/>
</dbReference>
<dbReference type="Pfam" id="PF21075">
    <property type="entry name" value="GDH_ACT1"/>
    <property type="match status" value="1"/>
</dbReference>
<feature type="domain" description="NAD-specific glutamate dehydrogenase C-terminal" evidence="3">
    <location>
        <begin position="1247"/>
        <end position="1572"/>
    </location>
</feature>
<dbReference type="InterPro" id="IPR024727">
    <property type="entry name" value="NAD_Glu_DH_N_ACT1"/>
</dbReference>
<dbReference type="SUPFAM" id="SSF51735">
    <property type="entry name" value="NAD(P)-binding Rossmann-fold domains"/>
    <property type="match status" value="1"/>
</dbReference>